<gene>
    <name evidence="1" type="ORF">AGR4C_Lc50291</name>
</gene>
<evidence type="ECO:0000313" key="1">
    <source>
        <dbReference type="EMBL" id="CUX59285.1"/>
    </source>
</evidence>
<protein>
    <submittedName>
        <fullName evidence="1">Uncharacterized protein</fullName>
    </submittedName>
</protein>
<accession>A0A1S7RXX5</accession>
<dbReference type="Proteomes" id="UP000191897">
    <property type="component" value="Unassembled WGS sequence"/>
</dbReference>
<organism evidence="1 2">
    <name type="scientific">Agrobacterium tumefaciens str. Kerr 14</name>
    <dbReference type="NCBI Taxonomy" id="1183424"/>
    <lineage>
        <taxon>Bacteria</taxon>
        <taxon>Pseudomonadati</taxon>
        <taxon>Pseudomonadota</taxon>
        <taxon>Alphaproteobacteria</taxon>
        <taxon>Hyphomicrobiales</taxon>
        <taxon>Rhizobiaceae</taxon>
        <taxon>Rhizobium/Agrobacterium group</taxon>
        <taxon>Agrobacterium</taxon>
        <taxon>Agrobacterium tumefaciens complex</taxon>
    </lineage>
</organism>
<reference evidence="1 2" key="1">
    <citation type="submission" date="2016-01" db="EMBL/GenBank/DDBJ databases">
        <authorList>
            <person name="Oliw E.H."/>
        </authorList>
    </citation>
    <scope>NUCLEOTIDE SEQUENCE [LARGE SCALE GENOMIC DNA]</scope>
    <source>
        <strain evidence="1 2">Kerr 14</strain>
    </source>
</reference>
<proteinExistence type="predicted"/>
<sequence length="67" mass="7938">MWLRSPATISEFCRRSAGLFAAVWSIRNSVLQFLLFTSHYLLIINQFIDVKHYNFYEGFVRAADFCR</sequence>
<name>A0A1S7RXX5_AGRTU</name>
<dbReference type="EMBL" id="FBWC01000027">
    <property type="protein sequence ID" value="CUX59285.1"/>
    <property type="molecule type" value="Genomic_DNA"/>
</dbReference>
<dbReference type="AlphaFoldDB" id="A0A1S7RXX5"/>
<evidence type="ECO:0000313" key="2">
    <source>
        <dbReference type="Proteomes" id="UP000191897"/>
    </source>
</evidence>